<accession>A0A1G1W7E3</accession>
<dbReference type="GO" id="GO:0005886">
    <property type="term" value="C:plasma membrane"/>
    <property type="evidence" value="ECO:0007669"/>
    <property type="project" value="UniProtKB-SubCell"/>
</dbReference>
<evidence type="ECO:0000256" key="7">
    <source>
        <dbReference type="ARBA" id="ARBA00022723"/>
    </source>
</evidence>
<evidence type="ECO:0000256" key="4">
    <source>
        <dbReference type="ARBA" id="ARBA00022475"/>
    </source>
</evidence>
<evidence type="ECO:0000259" key="14">
    <source>
        <dbReference type="Pfam" id="PF02163"/>
    </source>
</evidence>
<dbReference type="Proteomes" id="UP000176631">
    <property type="component" value="Unassembled WGS sequence"/>
</dbReference>
<dbReference type="PANTHER" id="PTHR35864">
    <property type="entry name" value="ZINC METALLOPROTEASE MJ0611-RELATED"/>
    <property type="match status" value="1"/>
</dbReference>
<keyword evidence="8" id="KW-0378">Hydrolase</keyword>
<comment type="cofactor">
    <cofactor evidence="1">
        <name>Zn(2+)</name>
        <dbReference type="ChEBI" id="CHEBI:29105"/>
    </cofactor>
</comment>
<keyword evidence="4" id="KW-1003">Cell membrane</keyword>
<comment type="caution">
    <text evidence="15">The sequence shown here is derived from an EMBL/GenBank/DDBJ whole genome shotgun (WGS) entry which is preliminary data.</text>
</comment>
<dbReference type="PANTHER" id="PTHR35864:SF1">
    <property type="entry name" value="ZINC METALLOPROTEASE YWHC-RELATED"/>
    <property type="match status" value="1"/>
</dbReference>
<keyword evidence="6 13" id="KW-0812">Transmembrane</keyword>
<evidence type="ECO:0000256" key="12">
    <source>
        <dbReference type="ARBA" id="ARBA00023136"/>
    </source>
</evidence>
<evidence type="ECO:0000313" key="15">
    <source>
        <dbReference type="EMBL" id="OGY23267.1"/>
    </source>
</evidence>
<evidence type="ECO:0000256" key="11">
    <source>
        <dbReference type="ARBA" id="ARBA00023049"/>
    </source>
</evidence>
<dbReference type="AlphaFoldDB" id="A0A1G1W7E3"/>
<feature type="transmembrane region" description="Helical" evidence="13">
    <location>
        <begin position="101"/>
        <end position="121"/>
    </location>
</feature>
<keyword evidence="11" id="KW-0482">Metalloprotease</keyword>
<feature type="transmembrane region" description="Helical" evidence="13">
    <location>
        <begin position="133"/>
        <end position="152"/>
    </location>
</feature>
<evidence type="ECO:0000256" key="13">
    <source>
        <dbReference type="SAM" id="Phobius"/>
    </source>
</evidence>
<dbReference type="GO" id="GO:0006508">
    <property type="term" value="P:proteolysis"/>
    <property type="evidence" value="ECO:0007669"/>
    <property type="project" value="UniProtKB-KW"/>
</dbReference>
<feature type="transmembrane region" description="Helical" evidence="13">
    <location>
        <begin position="12"/>
        <end position="38"/>
    </location>
</feature>
<dbReference type="InterPro" id="IPR008915">
    <property type="entry name" value="Peptidase_M50"/>
</dbReference>
<keyword evidence="10 13" id="KW-1133">Transmembrane helix</keyword>
<evidence type="ECO:0000256" key="2">
    <source>
        <dbReference type="ARBA" id="ARBA00004651"/>
    </source>
</evidence>
<keyword evidence="9" id="KW-0862">Zinc</keyword>
<keyword evidence="5" id="KW-0645">Protease</keyword>
<feature type="domain" description="Peptidase M50" evidence="14">
    <location>
        <begin position="130"/>
        <end position="168"/>
    </location>
</feature>
<dbReference type="EMBL" id="MHCP01000028">
    <property type="protein sequence ID" value="OGY23267.1"/>
    <property type="molecule type" value="Genomic_DNA"/>
</dbReference>
<comment type="subcellular location">
    <subcellularLocation>
        <location evidence="2">Cell membrane</location>
        <topology evidence="2">Multi-pass membrane protein</topology>
    </subcellularLocation>
</comment>
<evidence type="ECO:0000256" key="5">
    <source>
        <dbReference type="ARBA" id="ARBA00022670"/>
    </source>
</evidence>
<evidence type="ECO:0000256" key="6">
    <source>
        <dbReference type="ARBA" id="ARBA00022692"/>
    </source>
</evidence>
<dbReference type="Pfam" id="PF02163">
    <property type="entry name" value="Peptidase_M50"/>
    <property type="match status" value="1"/>
</dbReference>
<evidence type="ECO:0000256" key="9">
    <source>
        <dbReference type="ARBA" id="ARBA00022833"/>
    </source>
</evidence>
<proteinExistence type="inferred from homology"/>
<protein>
    <recommendedName>
        <fullName evidence="14">Peptidase M50 domain-containing protein</fullName>
    </recommendedName>
</protein>
<dbReference type="GO" id="GO:0046872">
    <property type="term" value="F:metal ion binding"/>
    <property type="evidence" value="ECO:0007669"/>
    <property type="project" value="UniProtKB-KW"/>
</dbReference>
<keyword evidence="7" id="KW-0479">Metal-binding</keyword>
<dbReference type="GO" id="GO:0008237">
    <property type="term" value="F:metallopeptidase activity"/>
    <property type="evidence" value="ECO:0007669"/>
    <property type="project" value="UniProtKB-KW"/>
</dbReference>
<gene>
    <name evidence="15" type="ORF">A2172_02500</name>
</gene>
<evidence type="ECO:0000256" key="8">
    <source>
        <dbReference type="ARBA" id="ARBA00022801"/>
    </source>
</evidence>
<evidence type="ECO:0000256" key="3">
    <source>
        <dbReference type="ARBA" id="ARBA00007931"/>
    </source>
</evidence>
<sequence>MLDVTSANPATMFASILIFLIIIGFVISMHEAAHAFAANRLGDPTARLLGRMSLNPASHIDPIGTILLPLILLIMHAPVFGWAKPTPINPFNFQYPRRDTAIVAFAGPASNFLLAIFLSLIFRLAPVTIASSFLLNFIVINLILGIFNLIPIPPLDGFKILVGVLPKEAAAQVSLLESYGPILLLVVLLLLLPILSPIIFLVLNLLLGILTGVTI</sequence>
<dbReference type="InterPro" id="IPR044537">
    <property type="entry name" value="Rip2-like"/>
</dbReference>
<evidence type="ECO:0000256" key="10">
    <source>
        <dbReference type="ARBA" id="ARBA00022989"/>
    </source>
</evidence>
<dbReference type="InterPro" id="IPR052348">
    <property type="entry name" value="Metallopeptidase_M50B"/>
</dbReference>
<dbReference type="CDD" id="cd06158">
    <property type="entry name" value="S2P-M50_like_1"/>
    <property type="match status" value="1"/>
</dbReference>
<comment type="similarity">
    <text evidence="3">Belongs to the peptidase M50B family.</text>
</comment>
<evidence type="ECO:0000256" key="1">
    <source>
        <dbReference type="ARBA" id="ARBA00001947"/>
    </source>
</evidence>
<feature type="transmembrane region" description="Helical" evidence="13">
    <location>
        <begin position="182"/>
        <end position="210"/>
    </location>
</feature>
<organism evidence="15 16">
    <name type="scientific">Candidatus Woykebacteria bacterium RBG_13_40_15</name>
    <dbReference type="NCBI Taxonomy" id="1802593"/>
    <lineage>
        <taxon>Bacteria</taxon>
        <taxon>Candidatus Woykeibacteriota</taxon>
    </lineage>
</organism>
<reference evidence="15 16" key="1">
    <citation type="journal article" date="2016" name="Nat. Commun.">
        <title>Thousands of microbial genomes shed light on interconnected biogeochemical processes in an aquifer system.</title>
        <authorList>
            <person name="Anantharaman K."/>
            <person name="Brown C.T."/>
            <person name="Hug L.A."/>
            <person name="Sharon I."/>
            <person name="Castelle C.J."/>
            <person name="Probst A.J."/>
            <person name="Thomas B.C."/>
            <person name="Singh A."/>
            <person name="Wilkins M.J."/>
            <person name="Karaoz U."/>
            <person name="Brodie E.L."/>
            <person name="Williams K.H."/>
            <person name="Hubbard S.S."/>
            <person name="Banfield J.F."/>
        </authorList>
    </citation>
    <scope>NUCLEOTIDE SEQUENCE [LARGE SCALE GENOMIC DNA]</scope>
</reference>
<keyword evidence="12 13" id="KW-0472">Membrane</keyword>
<evidence type="ECO:0000313" key="16">
    <source>
        <dbReference type="Proteomes" id="UP000176631"/>
    </source>
</evidence>
<name>A0A1G1W7E3_9BACT</name>
<feature type="transmembrane region" description="Helical" evidence="13">
    <location>
        <begin position="59"/>
        <end position="81"/>
    </location>
</feature>